<gene>
    <name evidence="1" type="ORF">SCHPADRAFT_618056</name>
</gene>
<dbReference type="OrthoDB" id="2576311at2759"/>
<evidence type="ECO:0000313" key="1">
    <source>
        <dbReference type="EMBL" id="KLO08172.1"/>
    </source>
</evidence>
<keyword evidence="2" id="KW-1185">Reference proteome</keyword>
<protein>
    <submittedName>
        <fullName evidence="1">Uncharacterized protein</fullName>
    </submittedName>
</protein>
<accession>A0A0H2R9X7</accession>
<evidence type="ECO:0000313" key="2">
    <source>
        <dbReference type="Proteomes" id="UP000053477"/>
    </source>
</evidence>
<reference evidence="1 2" key="1">
    <citation type="submission" date="2015-04" db="EMBL/GenBank/DDBJ databases">
        <title>Complete genome sequence of Schizopora paradoxa KUC8140, a cosmopolitan wood degrader in East Asia.</title>
        <authorList>
            <consortium name="DOE Joint Genome Institute"/>
            <person name="Min B."/>
            <person name="Park H."/>
            <person name="Jang Y."/>
            <person name="Kim J.-J."/>
            <person name="Kim K.H."/>
            <person name="Pangilinan J."/>
            <person name="Lipzen A."/>
            <person name="Riley R."/>
            <person name="Grigoriev I.V."/>
            <person name="Spatafora J.W."/>
            <person name="Choi I.-G."/>
        </authorList>
    </citation>
    <scope>NUCLEOTIDE SEQUENCE [LARGE SCALE GENOMIC DNA]</scope>
    <source>
        <strain evidence="1 2">KUC8140</strain>
    </source>
</reference>
<dbReference type="EMBL" id="KQ086103">
    <property type="protein sequence ID" value="KLO08172.1"/>
    <property type="molecule type" value="Genomic_DNA"/>
</dbReference>
<dbReference type="InParanoid" id="A0A0H2R9X7"/>
<name>A0A0H2R9X7_9AGAM</name>
<organism evidence="1 2">
    <name type="scientific">Schizopora paradoxa</name>
    <dbReference type="NCBI Taxonomy" id="27342"/>
    <lineage>
        <taxon>Eukaryota</taxon>
        <taxon>Fungi</taxon>
        <taxon>Dikarya</taxon>
        <taxon>Basidiomycota</taxon>
        <taxon>Agaricomycotina</taxon>
        <taxon>Agaricomycetes</taxon>
        <taxon>Hymenochaetales</taxon>
        <taxon>Schizoporaceae</taxon>
        <taxon>Schizopora</taxon>
    </lineage>
</organism>
<proteinExistence type="predicted"/>
<sequence>MSSTNPDPACSAGFDWMNNGKGQNPCEVTGWIISLCNGGSSAAPIPTLTSPSYNPPDSNSETTCTWHARRVRIIHHKVGRFSHQAATSRDFHRRQVIGLKVYRSTVTLPFHNGPLSTQRHGIVKRLKLTRLKQ</sequence>
<dbReference type="AlphaFoldDB" id="A0A0H2R9X7"/>
<dbReference type="Proteomes" id="UP000053477">
    <property type="component" value="Unassembled WGS sequence"/>
</dbReference>